<reference evidence="3 4" key="1">
    <citation type="journal article" date="2018" name="Mol. Biol. Evol.">
        <title>Broad Genomic Sampling Reveals a Smut Pathogenic Ancestry of the Fungal Clade Ustilaginomycotina.</title>
        <authorList>
            <person name="Kijpornyongpan T."/>
            <person name="Mondo S.J."/>
            <person name="Barry K."/>
            <person name="Sandor L."/>
            <person name="Lee J."/>
            <person name="Lipzen A."/>
            <person name="Pangilinan J."/>
            <person name="LaButti K."/>
            <person name="Hainaut M."/>
            <person name="Henrissat B."/>
            <person name="Grigoriev I.V."/>
            <person name="Spatafora J.W."/>
            <person name="Aime M.C."/>
        </authorList>
    </citation>
    <scope>NUCLEOTIDE SEQUENCE [LARGE SCALE GENOMIC DNA]</scope>
    <source>
        <strain evidence="3 4">MCA 4186</strain>
    </source>
</reference>
<evidence type="ECO:0000256" key="2">
    <source>
        <dbReference type="SAM" id="Phobius"/>
    </source>
</evidence>
<feature type="region of interest" description="Disordered" evidence="1">
    <location>
        <begin position="195"/>
        <end position="366"/>
    </location>
</feature>
<dbReference type="EMBL" id="KZ819300">
    <property type="protein sequence ID" value="PWN96268.1"/>
    <property type="molecule type" value="Genomic_DNA"/>
</dbReference>
<gene>
    <name evidence="3" type="ORF">FA09DRAFT_331502</name>
</gene>
<feature type="compositionally biased region" description="Basic and acidic residues" evidence="1">
    <location>
        <begin position="516"/>
        <end position="536"/>
    </location>
</feature>
<accession>A0A316Z5M5</accession>
<feature type="region of interest" description="Disordered" evidence="1">
    <location>
        <begin position="859"/>
        <end position="881"/>
    </location>
</feature>
<dbReference type="InterPro" id="IPR037847">
    <property type="entry name" value="GRAMDC4"/>
</dbReference>
<dbReference type="GO" id="GO:0006915">
    <property type="term" value="P:apoptotic process"/>
    <property type="evidence" value="ECO:0007669"/>
    <property type="project" value="InterPro"/>
</dbReference>
<evidence type="ECO:0000313" key="4">
    <source>
        <dbReference type="Proteomes" id="UP000245946"/>
    </source>
</evidence>
<feature type="compositionally biased region" description="Polar residues" evidence="1">
    <location>
        <begin position="144"/>
        <end position="154"/>
    </location>
</feature>
<feature type="compositionally biased region" description="Acidic residues" evidence="1">
    <location>
        <begin position="1"/>
        <end position="10"/>
    </location>
</feature>
<feature type="compositionally biased region" description="Basic residues" evidence="1">
    <location>
        <begin position="198"/>
        <end position="207"/>
    </location>
</feature>
<dbReference type="RefSeq" id="XP_025596547.1">
    <property type="nucleotide sequence ID" value="XM_025743053.1"/>
</dbReference>
<dbReference type="InterPro" id="IPR011993">
    <property type="entry name" value="PH-like_dom_sf"/>
</dbReference>
<dbReference type="PANTHER" id="PTHR37402:SF1">
    <property type="entry name" value="GRAM DOMAIN-CONTAINING PROTEIN 4"/>
    <property type="match status" value="1"/>
</dbReference>
<dbReference type="AlphaFoldDB" id="A0A316Z5M5"/>
<feature type="transmembrane region" description="Helical" evidence="2">
    <location>
        <begin position="670"/>
        <end position="693"/>
    </location>
</feature>
<feature type="compositionally biased region" description="Basic and acidic residues" evidence="1">
    <location>
        <begin position="468"/>
        <end position="481"/>
    </location>
</feature>
<evidence type="ECO:0000313" key="3">
    <source>
        <dbReference type="EMBL" id="PWN96268.1"/>
    </source>
</evidence>
<keyword evidence="2" id="KW-0472">Membrane</keyword>
<keyword evidence="2" id="KW-0812">Transmembrane</keyword>
<name>A0A316Z5M5_9BASI</name>
<evidence type="ECO:0000256" key="1">
    <source>
        <dbReference type="SAM" id="MobiDB-lite"/>
    </source>
</evidence>
<feature type="compositionally biased region" description="Basic residues" evidence="1">
    <location>
        <begin position="256"/>
        <end position="265"/>
    </location>
</feature>
<feature type="region of interest" description="Disordered" evidence="1">
    <location>
        <begin position="446"/>
        <end position="561"/>
    </location>
</feature>
<dbReference type="Gene3D" id="2.30.29.30">
    <property type="entry name" value="Pleckstrin-homology domain (PH domain)/Phosphotyrosine-binding domain (PTB)"/>
    <property type="match status" value="1"/>
</dbReference>
<keyword evidence="2" id="KW-1133">Transmembrane helix</keyword>
<proteinExistence type="predicted"/>
<dbReference type="PANTHER" id="PTHR37402">
    <property type="entry name" value="GRAM DOMAIN-CONTAINING PROTEIN 4"/>
    <property type="match status" value="1"/>
</dbReference>
<feature type="compositionally biased region" description="Polar residues" evidence="1">
    <location>
        <begin position="344"/>
        <end position="359"/>
    </location>
</feature>
<dbReference type="STRING" id="58919.A0A316Z5M5"/>
<sequence>MNSTEAEDDEARQQLKDAQPPASDASAEETYPIHPLLLPKHSDSATSDEVSMAAENVAGPSRQEALRAHEDDAYPMLGAYGMMGGEDTDDETTPAAGPSKAAPRGVLGSLASTLRNRPQAGDGTSPRKERSSGSRPTSRHAAGHSNSSGPSSGKHTPAIVGKATEGDYAKFLAASDLKDRLEEEEARMIARDLYLAKHPGKREKGRRSFSGGKQAALSGEALGSSPPKSRAEPTLEERGYFPGDLRHHGHLDGSRQRKSHSRRSSAHASRPTSVKELKAPAICGAVESSGSDEEARAATTLVGSALDSSDDEALDKAGPVLGGESDSESSSSLLEVVSEDRDPSTISLKSHGSDDTSGVFSLHSGGASHHLQKPLLELEELELESFLSNFGRHTREVRVPQSLTFPQRRMPRLDDFRVDPEEAVAAARRGQRVTVLTHVDRGLQRLAEDQGPGVPPSRSKQMLADTPVKLDKNSKKAREGGRAGSPHVTWATDDGYVPQSTDEGAAVFGAPEDNLEGLRQRSLEKSERAAKKEEGKAASAKARQRKEEQEAAEQEQEARAEALMSNPSAALKHDGESWELVSASEGVESSMAGEPRVDTIAFCIAYILALIERYAPEELDNSPDQSYRESKARSHVERLYIIAPFWERFLLGARRMYRWESPRRTGTAAMAYFVLWYIDGIFVAFLLILMFYIMQFRFFPPDASYLHEQVRKRMARGREADKLAERLRRRSRLDVLEIYKRWVVKFGLASQIAAGDLADGHEKIKNLILWRNPTATWRTLSIFGVVTVLVAVTPTYYIAKFLWLLLGFTFFILLPLQSHYPRYRRPLSPVWWVLWGSPTDAQFAIQLLRRRHLEKQVSKGATLQRAPSDEDGLAAAPAGAAEEMKSKSPLKMLTPQKRSSAAHAVAHGAMRPLREGEGLLSLEERVVKDGVETLKPRKLGSFFCQHNAIPGHLTITTRMIYFVALHSVRPERSHKTCKTPLEDIAGLVKTKSIRLLVWSSSGLQVQRSSKPSLFFSNMSHRDDAFNLLLAICSEHWSKKKD</sequence>
<organism evidence="3 4">
    <name type="scientific">Tilletiopsis washingtonensis</name>
    <dbReference type="NCBI Taxonomy" id="58919"/>
    <lineage>
        <taxon>Eukaryota</taxon>
        <taxon>Fungi</taxon>
        <taxon>Dikarya</taxon>
        <taxon>Basidiomycota</taxon>
        <taxon>Ustilaginomycotina</taxon>
        <taxon>Exobasidiomycetes</taxon>
        <taxon>Entylomatales</taxon>
        <taxon>Entylomatales incertae sedis</taxon>
        <taxon>Tilletiopsis</taxon>
    </lineage>
</organism>
<evidence type="ECO:0008006" key="5">
    <source>
        <dbReference type="Google" id="ProtNLM"/>
    </source>
</evidence>
<dbReference type="Proteomes" id="UP000245946">
    <property type="component" value="Unassembled WGS sequence"/>
</dbReference>
<keyword evidence="4" id="KW-1185">Reference proteome</keyword>
<dbReference type="OrthoDB" id="1708389at2759"/>
<feature type="region of interest" description="Disordered" evidence="1">
    <location>
        <begin position="1"/>
        <end position="161"/>
    </location>
</feature>
<dbReference type="GeneID" id="37270597"/>
<feature type="compositionally biased region" description="Basic and acidic residues" evidence="1">
    <location>
        <begin position="229"/>
        <end position="255"/>
    </location>
</feature>
<protein>
    <recommendedName>
        <fullName evidence="5">GRAM domain-containing protein</fullName>
    </recommendedName>
</protein>